<evidence type="ECO:0000256" key="4">
    <source>
        <dbReference type="ARBA" id="ARBA00004514"/>
    </source>
</evidence>
<evidence type="ECO:0000259" key="17">
    <source>
        <dbReference type="PROSITE" id="PS50001"/>
    </source>
</evidence>
<dbReference type="CDD" id="cd10343">
    <property type="entry name" value="SH2_SHIP"/>
    <property type="match status" value="1"/>
</dbReference>
<comment type="similarity">
    <text evidence="5">Belongs to the inositol 1,4,5-trisphosphate 5-phosphatase family.</text>
</comment>
<comment type="subcellular location">
    <subcellularLocation>
        <location evidence="3">Cytoplasm</location>
        <location evidence="3">Cytoskeleton</location>
    </subcellularLocation>
    <subcellularLocation>
        <location evidence="4">Cytoplasm</location>
        <location evidence="4">Cytosol</location>
    </subcellularLocation>
    <subcellularLocation>
        <location evidence="2">Membrane</location>
        <topology evidence="2">Peripheral membrane protein</topology>
    </subcellularLocation>
    <subcellularLocation>
        <location evidence="1">Nucleus</location>
    </subcellularLocation>
</comment>
<feature type="domain" description="SH2" evidence="17">
    <location>
        <begin position="1"/>
        <end position="91"/>
    </location>
</feature>
<evidence type="ECO:0000256" key="8">
    <source>
        <dbReference type="ARBA" id="ARBA00022553"/>
    </source>
</evidence>
<comment type="catalytic activity">
    <reaction evidence="15">
        <text>a 1,2-diacyl-sn-glycero-3-phospho-(1D-myo-inositol-3,4,5-trisphosphate) + H2O = a 1,2-diacyl-sn-glycero-3-phospho-(1D-myo-inositol-3,4-bisphosphate) + phosphate</text>
        <dbReference type="Rhea" id="RHEA:25528"/>
        <dbReference type="ChEBI" id="CHEBI:15377"/>
        <dbReference type="ChEBI" id="CHEBI:43474"/>
        <dbReference type="ChEBI" id="CHEBI:57658"/>
        <dbReference type="ChEBI" id="CHEBI:57836"/>
        <dbReference type="EC" id="3.1.3.86"/>
    </reaction>
    <physiologicalReaction direction="left-to-right" evidence="15">
        <dbReference type="Rhea" id="RHEA:25529"/>
    </physiologicalReaction>
</comment>
<dbReference type="SUPFAM" id="SSF55550">
    <property type="entry name" value="SH2 domain"/>
    <property type="match status" value="1"/>
</dbReference>
<evidence type="ECO:0000256" key="1">
    <source>
        <dbReference type="ARBA" id="ARBA00004123"/>
    </source>
</evidence>
<dbReference type="InterPro" id="IPR057510">
    <property type="entry name" value="C2_SHIP1-2_first"/>
</dbReference>
<dbReference type="GO" id="GO:0004445">
    <property type="term" value="F:inositol-polyphosphate 5-phosphatase activity"/>
    <property type="evidence" value="ECO:0007669"/>
    <property type="project" value="TreeGrafter"/>
</dbReference>
<keyword evidence="14" id="KW-0539">Nucleus</keyword>
<dbReference type="GO" id="GO:0016020">
    <property type="term" value="C:membrane"/>
    <property type="evidence" value="ECO:0007669"/>
    <property type="project" value="UniProtKB-SubCell"/>
</dbReference>
<keyword evidence="11 16" id="KW-0727">SH2 domain</keyword>
<reference evidence="18 19" key="1">
    <citation type="submission" date="2014-04" db="EMBL/GenBank/DDBJ databases">
        <title>Genome evolution of avian class.</title>
        <authorList>
            <person name="Zhang G."/>
            <person name="Li C."/>
        </authorList>
    </citation>
    <scope>NUCLEOTIDE SEQUENCE [LARGE SCALE GENOMIC DNA]</scope>
    <source>
        <strain evidence="18">BGI_N310</strain>
    </source>
</reference>
<gene>
    <name evidence="18" type="ORF">N310_05530</name>
</gene>
<dbReference type="InterPro" id="IPR000980">
    <property type="entry name" value="SH2"/>
</dbReference>
<dbReference type="InterPro" id="IPR057509">
    <property type="entry name" value="C2_SHIP1-2_2nd"/>
</dbReference>
<keyword evidence="8" id="KW-0597">Phosphoprotein</keyword>
<dbReference type="PANTHER" id="PTHR46051">
    <property type="entry name" value="SH2 DOMAIN-CONTAINING PROTEIN"/>
    <property type="match status" value="1"/>
</dbReference>
<keyword evidence="10" id="KW-0391">Immunity</keyword>
<evidence type="ECO:0000256" key="12">
    <source>
        <dbReference type="ARBA" id="ARBA00023136"/>
    </source>
</evidence>
<evidence type="ECO:0000256" key="3">
    <source>
        <dbReference type="ARBA" id="ARBA00004245"/>
    </source>
</evidence>
<dbReference type="GO" id="GO:0005856">
    <property type="term" value="C:cytoskeleton"/>
    <property type="evidence" value="ECO:0007669"/>
    <property type="project" value="UniProtKB-SubCell"/>
</dbReference>
<evidence type="ECO:0000256" key="16">
    <source>
        <dbReference type="PROSITE-ProRule" id="PRU00191"/>
    </source>
</evidence>
<evidence type="ECO:0000256" key="14">
    <source>
        <dbReference type="ARBA" id="ARBA00023242"/>
    </source>
</evidence>
<dbReference type="InterPro" id="IPR036860">
    <property type="entry name" value="SH2_dom_sf"/>
</dbReference>
<accession>A0A091MJ05</accession>
<dbReference type="FunFam" id="3.60.10.10:FF:000005">
    <property type="entry name" value="phosphatidylinositol 3,4,5-trisphosphate 5-phosphatase 1"/>
    <property type="match status" value="1"/>
</dbReference>
<evidence type="ECO:0000256" key="2">
    <source>
        <dbReference type="ARBA" id="ARBA00004170"/>
    </source>
</evidence>
<keyword evidence="12" id="KW-0472">Membrane</keyword>
<dbReference type="GO" id="GO:0034485">
    <property type="term" value="F:phosphatidylinositol-3,4,5-trisphosphate 5-phosphatase activity"/>
    <property type="evidence" value="ECO:0007669"/>
    <property type="project" value="UniProtKB-EC"/>
</dbReference>
<dbReference type="Gene3D" id="3.30.505.10">
    <property type="entry name" value="SH2 domain"/>
    <property type="match status" value="1"/>
</dbReference>
<dbReference type="Pfam" id="PF24147">
    <property type="entry name" value="C2_SHIP1-2_2nd"/>
    <property type="match status" value="1"/>
</dbReference>
<protein>
    <recommendedName>
        <fullName evidence="6">phosphatidylinositol-3,4,5-trisphosphate 5-phosphatase</fullName>
        <ecNumber evidence="6">3.1.3.86</ecNumber>
    </recommendedName>
</protein>
<dbReference type="PANTHER" id="PTHR46051:SF2">
    <property type="entry name" value="PHOSPHATIDYLINOSITOL 3,4,5-TRISPHOSPHATE 5-PHOSPHATASE 2"/>
    <property type="match status" value="1"/>
</dbReference>
<sequence length="882" mass="98106">SRVVAEELLAKAGRDGCFLVRDSESVAGAYALCLLFQRHVHTYRILPDDEGLLSVQTIQGIQAKCFRTLPDLIGAYQHPNNGLVTPLLYPVHRAKGAPDEDSDGEDGRGAGQASSAVLAGVGTWLAALPAQSSCTRGCRSRCTAGNNPLPTLDPGGYLYVPPSFSPASDFMGFIAEYLNHHLQLDLDDLRHGHPQLRHLSTALVTACRALHSEIDFTLAGLETLVRVFDPPMSPRSPAREQGLLSSDPDLELLLHKISTVNHLLSSLEKKVLKSLQETVSGHNLALPSVVAAPPPAAKPLAVQSFEGRSGAELEPRPCLQVKVGKSQRAALMVDVDSGTVTITKKGSGSPEEIIPQDKILQLIKYQSMKSKVRLVCAREPQKDLSRDFVFSNARKREAFCQLLQLMKIQHSNLDEPDLISVYVGTWNMGSTPPPRSLASWLTSRGLGHTQDETTACIPHDIYVIGTQENSLGDREWVEFLRASLKTLMAIDYRVVALQCLWSIKIVVLVKPEHERRISHVHTSSVKTGIANTLGNKGAVGVSFLFNGTSLGFVNCHLASGSEKTHRRNQNYSDILHSLALGDKRLGGFDLTLRFTHLFWFGDLNYRLDMDVQDILAHVTKRDFQALLAVDQLTLEREKNKVFLQFSEGEISFPPTYRYERGSRDTYVWQKFKHTGTRINVPSWCDRILWKSHPETHLVCNSYGCTDDIVTSDHSPVFATFEVGVTSQFVSKEGKELGSVTLCAHEGVILEMIYKPRSRSKCYIEFHSYCLKEVQRSGENTFQNCDIPGFLKLGWSSKHLPVLNPILPDLEYLGDQHLLLSIKGVESCESYGECCIAMRSMIGSTAQQFETFVFHRGEETGSMRGWMRVRVPKDHCSTRERLY</sequence>
<dbReference type="Pfam" id="PF00017">
    <property type="entry name" value="SH2"/>
    <property type="match status" value="1"/>
</dbReference>
<evidence type="ECO:0000256" key="5">
    <source>
        <dbReference type="ARBA" id="ARBA00008734"/>
    </source>
</evidence>
<dbReference type="EC" id="3.1.3.86" evidence="6"/>
<keyword evidence="19" id="KW-1185">Reference proteome</keyword>
<proteinExistence type="inferred from homology"/>
<dbReference type="GO" id="GO:0005634">
    <property type="term" value="C:nucleus"/>
    <property type="evidence" value="ECO:0007669"/>
    <property type="project" value="UniProtKB-SubCell"/>
</dbReference>
<evidence type="ECO:0000256" key="10">
    <source>
        <dbReference type="ARBA" id="ARBA00022859"/>
    </source>
</evidence>
<dbReference type="GO" id="GO:0046856">
    <property type="term" value="P:phosphatidylinositol dephosphorylation"/>
    <property type="evidence" value="ECO:0007669"/>
    <property type="project" value="InterPro"/>
</dbReference>
<dbReference type="GO" id="GO:0050776">
    <property type="term" value="P:regulation of immune response"/>
    <property type="evidence" value="ECO:0007669"/>
    <property type="project" value="TreeGrafter"/>
</dbReference>
<dbReference type="EMBL" id="KK827522">
    <property type="protein sequence ID" value="KFP73907.1"/>
    <property type="molecule type" value="Genomic_DNA"/>
</dbReference>
<evidence type="ECO:0000256" key="15">
    <source>
        <dbReference type="ARBA" id="ARBA00023377"/>
    </source>
</evidence>
<keyword evidence="13" id="KW-0206">Cytoskeleton</keyword>
<dbReference type="SMART" id="SM00252">
    <property type="entry name" value="SH2"/>
    <property type="match status" value="1"/>
</dbReference>
<feature type="non-terminal residue" evidence="18">
    <location>
        <position position="1"/>
    </location>
</feature>
<evidence type="ECO:0000313" key="19">
    <source>
        <dbReference type="Proteomes" id="UP000053537"/>
    </source>
</evidence>
<dbReference type="Pfam" id="PF24150">
    <property type="entry name" value="C2_SHIP1-2_first"/>
    <property type="match status" value="1"/>
</dbReference>
<dbReference type="GO" id="GO:0002376">
    <property type="term" value="P:immune system process"/>
    <property type="evidence" value="ECO:0007669"/>
    <property type="project" value="UniProtKB-KW"/>
</dbReference>
<feature type="non-terminal residue" evidence="18">
    <location>
        <position position="882"/>
    </location>
</feature>
<dbReference type="InterPro" id="IPR036691">
    <property type="entry name" value="Endo/exonu/phosph_ase_sf"/>
</dbReference>
<evidence type="ECO:0000256" key="6">
    <source>
        <dbReference type="ARBA" id="ARBA00012981"/>
    </source>
</evidence>
<organism evidence="18 19">
    <name type="scientific">Acanthisitta chloris</name>
    <name type="common">rifleman</name>
    <dbReference type="NCBI Taxonomy" id="57068"/>
    <lineage>
        <taxon>Eukaryota</taxon>
        <taxon>Metazoa</taxon>
        <taxon>Chordata</taxon>
        <taxon>Craniata</taxon>
        <taxon>Vertebrata</taxon>
        <taxon>Euteleostomi</taxon>
        <taxon>Archelosauria</taxon>
        <taxon>Archosauria</taxon>
        <taxon>Dinosauria</taxon>
        <taxon>Saurischia</taxon>
        <taxon>Theropoda</taxon>
        <taxon>Coelurosauria</taxon>
        <taxon>Aves</taxon>
        <taxon>Neognathae</taxon>
        <taxon>Neoaves</taxon>
        <taxon>Telluraves</taxon>
        <taxon>Australaves</taxon>
        <taxon>Passeriformes</taxon>
        <taxon>Acanthisittidae</taxon>
        <taxon>Acanthisitta</taxon>
    </lineage>
</organism>
<name>A0A091MJ05_9PASS</name>
<dbReference type="GO" id="GO:0043569">
    <property type="term" value="P:negative regulation of insulin-like growth factor receptor signaling pathway"/>
    <property type="evidence" value="ECO:0007669"/>
    <property type="project" value="TreeGrafter"/>
</dbReference>
<dbReference type="SUPFAM" id="SSF56219">
    <property type="entry name" value="DNase I-like"/>
    <property type="match status" value="1"/>
</dbReference>
<evidence type="ECO:0000256" key="11">
    <source>
        <dbReference type="ARBA" id="ARBA00022999"/>
    </source>
</evidence>
<dbReference type="Proteomes" id="UP000053537">
    <property type="component" value="Unassembled WGS sequence"/>
</dbReference>
<dbReference type="AlphaFoldDB" id="A0A091MJ05"/>
<dbReference type="SMART" id="SM00128">
    <property type="entry name" value="IPPc"/>
    <property type="match status" value="1"/>
</dbReference>
<evidence type="ECO:0000313" key="18">
    <source>
        <dbReference type="EMBL" id="KFP73907.1"/>
    </source>
</evidence>
<dbReference type="GO" id="GO:0005829">
    <property type="term" value="C:cytosol"/>
    <property type="evidence" value="ECO:0007669"/>
    <property type="project" value="UniProtKB-SubCell"/>
</dbReference>
<keyword evidence="7" id="KW-0963">Cytoplasm</keyword>
<dbReference type="InterPro" id="IPR000300">
    <property type="entry name" value="IPPc"/>
</dbReference>
<dbReference type="Pfam" id="PF22669">
    <property type="entry name" value="Exo_endo_phos2"/>
    <property type="match status" value="1"/>
</dbReference>
<dbReference type="Gene3D" id="3.60.10.10">
    <property type="entry name" value="Endonuclease/exonuclease/phosphatase"/>
    <property type="match status" value="1"/>
</dbReference>
<evidence type="ECO:0000256" key="13">
    <source>
        <dbReference type="ARBA" id="ARBA00023212"/>
    </source>
</evidence>
<evidence type="ECO:0000256" key="7">
    <source>
        <dbReference type="ARBA" id="ARBA00022490"/>
    </source>
</evidence>
<keyword evidence="9" id="KW-0378">Hydrolase</keyword>
<dbReference type="PROSITE" id="PS50001">
    <property type="entry name" value="SH2"/>
    <property type="match status" value="1"/>
</dbReference>
<evidence type="ECO:0000256" key="9">
    <source>
        <dbReference type="ARBA" id="ARBA00022801"/>
    </source>
</evidence>